<dbReference type="CDD" id="cd03250">
    <property type="entry name" value="ABCC_MRP_domain1"/>
    <property type="match status" value="1"/>
</dbReference>
<feature type="region of interest" description="Disordered" evidence="9">
    <location>
        <begin position="86"/>
        <end position="137"/>
    </location>
</feature>
<evidence type="ECO:0000259" key="12">
    <source>
        <dbReference type="PROSITE" id="PS50929"/>
    </source>
</evidence>
<keyword evidence="7 10" id="KW-1133">Transmembrane helix</keyword>
<dbReference type="InterPro" id="IPR050173">
    <property type="entry name" value="ABC_transporter_C-like"/>
</dbReference>
<feature type="transmembrane region" description="Helical" evidence="10">
    <location>
        <begin position="860"/>
        <end position="883"/>
    </location>
</feature>
<gene>
    <name evidence="13" type="ORF">RDB_LOCUS29343</name>
</gene>
<dbReference type="Gene3D" id="1.20.1560.10">
    <property type="entry name" value="ABC transporter type 1, transmembrane domain"/>
    <property type="match status" value="2"/>
</dbReference>
<feature type="transmembrane region" description="Helical" evidence="10">
    <location>
        <begin position="293"/>
        <end position="315"/>
    </location>
</feature>
<feature type="transmembrane region" description="Helical" evidence="10">
    <location>
        <begin position="1084"/>
        <end position="1104"/>
    </location>
</feature>
<dbReference type="InterPro" id="IPR003593">
    <property type="entry name" value="AAA+_ATPase"/>
</dbReference>
<dbReference type="InterPro" id="IPR036640">
    <property type="entry name" value="ABC1_TM_sf"/>
</dbReference>
<dbReference type="CDD" id="cd18606">
    <property type="entry name" value="ABC_6TM_YOR1_D2_like"/>
    <property type="match status" value="1"/>
</dbReference>
<accession>A0A8H3AEI4</accession>
<dbReference type="Pfam" id="PF00005">
    <property type="entry name" value="ABC_tran"/>
    <property type="match status" value="2"/>
</dbReference>
<dbReference type="GO" id="GO:0016887">
    <property type="term" value="F:ATP hydrolysis activity"/>
    <property type="evidence" value="ECO:0007669"/>
    <property type="project" value="InterPro"/>
</dbReference>
<dbReference type="GO" id="GO:0016020">
    <property type="term" value="C:membrane"/>
    <property type="evidence" value="ECO:0007669"/>
    <property type="project" value="UniProtKB-SubCell"/>
</dbReference>
<evidence type="ECO:0000256" key="10">
    <source>
        <dbReference type="SAM" id="Phobius"/>
    </source>
</evidence>
<dbReference type="GO" id="GO:0140359">
    <property type="term" value="F:ABC-type transporter activity"/>
    <property type="evidence" value="ECO:0007669"/>
    <property type="project" value="InterPro"/>
</dbReference>
<dbReference type="FunFam" id="1.20.1560.10:FF:000010">
    <property type="entry name" value="Multidrug resistance-associated ABC transporter"/>
    <property type="match status" value="1"/>
</dbReference>
<evidence type="ECO:0000259" key="11">
    <source>
        <dbReference type="PROSITE" id="PS50893"/>
    </source>
</evidence>
<evidence type="ECO:0008006" key="15">
    <source>
        <dbReference type="Google" id="ProtNLM"/>
    </source>
</evidence>
<dbReference type="Proteomes" id="UP000663841">
    <property type="component" value="Unassembled WGS sequence"/>
</dbReference>
<dbReference type="InterPro" id="IPR003439">
    <property type="entry name" value="ABC_transporter-like_ATP-bd"/>
</dbReference>
<keyword evidence="6" id="KW-0067">ATP-binding</keyword>
<keyword evidence="5" id="KW-0547">Nucleotide-binding</keyword>
<evidence type="ECO:0000256" key="1">
    <source>
        <dbReference type="ARBA" id="ARBA00004141"/>
    </source>
</evidence>
<evidence type="ECO:0000256" key="3">
    <source>
        <dbReference type="ARBA" id="ARBA00022448"/>
    </source>
</evidence>
<dbReference type="SUPFAM" id="SSF52540">
    <property type="entry name" value="P-loop containing nucleoside triphosphate hydrolases"/>
    <property type="match status" value="2"/>
</dbReference>
<feature type="compositionally biased region" description="Basic and acidic residues" evidence="9">
    <location>
        <begin position="560"/>
        <end position="571"/>
    </location>
</feature>
<dbReference type="Pfam" id="PF00664">
    <property type="entry name" value="ABC_membrane"/>
    <property type="match status" value="2"/>
</dbReference>
<proteinExistence type="inferred from homology"/>
<dbReference type="PROSITE" id="PS50929">
    <property type="entry name" value="ABC_TM1F"/>
    <property type="match status" value="2"/>
</dbReference>
<feature type="domain" description="ABC transporter" evidence="11">
    <location>
        <begin position="567"/>
        <end position="794"/>
    </location>
</feature>
<comment type="similarity">
    <text evidence="2">Belongs to the ABC transporter superfamily. ABCC family. Conjugate transporter (TC 3.A.1.208) subfamily.</text>
</comment>
<name>A0A8H3AEI4_9AGAM</name>
<dbReference type="FunFam" id="1.20.1560.10:FF:000006">
    <property type="entry name" value="ATP-binding cassette, sub-family C (CFTR/MRP), member 9"/>
    <property type="match status" value="1"/>
</dbReference>
<dbReference type="PANTHER" id="PTHR24223">
    <property type="entry name" value="ATP-BINDING CASSETTE SUB-FAMILY C"/>
    <property type="match status" value="1"/>
</dbReference>
<feature type="transmembrane region" description="Helical" evidence="10">
    <location>
        <begin position="321"/>
        <end position="341"/>
    </location>
</feature>
<dbReference type="GO" id="GO:0005524">
    <property type="term" value="F:ATP binding"/>
    <property type="evidence" value="ECO:0007669"/>
    <property type="project" value="UniProtKB-KW"/>
</dbReference>
<dbReference type="InterPro" id="IPR017871">
    <property type="entry name" value="ABC_transporter-like_CS"/>
</dbReference>
<feature type="transmembrane region" description="Helical" evidence="10">
    <location>
        <begin position="447"/>
        <end position="468"/>
    </location>
</feature>
<feature type="transmembrane region" description="Helical" evidence="10">
    <location>
        <begin position="895"/>
        <end position="919"/>
    </location>
</feature>
<evidence type="ECO:0000256" key="6">
    <source>
        <dbReference type="ARBA" id="ARBA00022840"/>
    </source>
</evidence>
<feature type="domain" description="ABC transporter" evidence="11">
    <location>
        <begin position="1171"/>
        <end position="1428"/>
    </location>
</feature>
<comment type="subcellular location">
    <subcellularLocation>
        <location evidence="1">Membrane</location>
        <topology evidence="1">Multi-pass membrane protein</topology>
    </subcellularLocation>
</comment>
<dbReference type="PROSITE" id="PS00211">
    <property type="entry name" value="ABC_TRANSPORTER_1"/>
    <property type="match status" value="2"/>
</dbReference>
<evidence type="ECO:0000256" key="9">
    <source>
        <dbReference type="SAM" id="MobiDB-lite"/>
    </source>
</evidence>
<keyword evidence="3" id="KW-0813">Transport</keyword>
<dbReference type="PANTHER" id="PTHR24223:SF456">
    <property type="entry name" value="MULTIDRUG RESISTANCE-ASSOCIATED PROTEIN LETHAL(2)03659"/>
    <property type="match status" value="1"/>
</dbReference>
<keyword evidence="8 10" id="KW-0472">Membrane</keyword>
<dbReference type="FunFam" id="3.40.50.300:FF:000997">
    <property type="entry name" value="Multidrug resistance-associated protein 1"/>
    <property type="match status" value="1"/>
</dbReference>
<feature type="domain" description="ABC transmembrane type-1" evidence="12">
    <location>
        <begin position="171"/>
        <end position="455"/>
    </location>
</feature>
<sequence>MGKNLFQRLWRPEPVPPNFGAGKTVPDVDANIVSQFTFWWLGPLLRVGWTRPLESEDLWELDVKRQASVSGDRVERLFYERCPPRKRPPHMRSSGIKMSEAKAEDVENVETSSGDAVTIAEGRPPDENPNMATSNQGPRVEEPWIPLRNHPNKWDQSLLRALNRAFFWRFWTAGLFKCVADVLSATTPIVTRLLLTYLTQAYYYSRGAPGVPQPRSASYGFGLAIAVAVMQEVSSLCTNQYFFRAMTTGFLIRTSVVSAIFRKSLRLSGRSRTKHSAGQITTMISADCTRLDFACGFFHVIWTGPMEIIIGIALLIHNLGYSALVGLGVLIFGIPVQAIIVQRMIQSRRAAVQITDKRVRLLQEILQGIRLLVLFGWQGHYGEKVLGFRRRELVRIRKIAFYRATAISTITFIPILAATLSFITYALSGHDLDAAVIFSSLQLFNIIRMPLVFVPLVASSCGDAYVALGRISKFLTSEELQDEFEVQSENKYAVDIRGTFTWERGGAPQDANPKKGKKATAAAKAAAAEAPKPTKEELVKKKADDEAKKVKEKEKKKREKERLAKKIRGMDPNDSSDEEEHGPEPFRLVDVDLRIRRGAFVGIAGKIGSGKSSLLQAMTGEMRRTTGNVILGGTTAYAPQQAWIQNMTLRQNVTFGKSDVQERFSQVVHACALRPDIEMLHDGERTEIGERGVNLSGGQKARINLARVAYFGPDIALLDDPLSAVDSHVSKHILENCFLSGPLSEKTRVLVTHQLHVLPYVDEVIFMDNGRIVERGTYADLVAAGGQFSQLVAEYGVAEETGKEKGGEDTAATAKDDRANEMDAPAAKLMQGDERTTGAVSWDAYTSYLRAAGGLHWMPFLGLMLTLAQAANVMSTLFLGFWTSNHWDLPQGAYMGIYASLGFATAIFSFMGSFAFAWAGFTASLNLFSGALSGVLGSPMKFFDTTPIGAIIARLSKDIDTLDANLPQAWFQLLSNAFSIIGTIALVFYTYAWLGIMFPPLLVLYWYFSMFYRRTSIEVKRLDSILRSLLYAAFSEALTGLSTIRAYREQHRFVRVSERQIDVENKAYFMTIACQRYLGVRLDFLGNLLILGIGLIAVGFRTSVDPSKLGVILTYALTITQTLSQMVTQLAQVEQDMNTVERIVHYRDLEQEPPARLPDDPPPEWPQHGGINFRNVALRYRDGLPLVLDGLSFDVKPGERVGIVGRTGAGKTSLLTALFRVAPLSGGTIEIDGVNIEKVGIETLRHRLSIIPQDAVLFEGLCYFQTHKQIVYLPHVITGTLRENIDPLNTKTDEQLYSALRRVQLLEPGSGAPPKGSKLHLDNEVRDDSFSAGERQLLALCRALIKNECKILILDEATSSVDVDTDSMVQQMIQRDFHGKTLLCIAHRLNTIAFYDRVLVMDNGRLKEYDTPLNLFDNSDSQFRAMCDKAGLSRADIVKIRANADAQLQNAAPSS</sequence>
<feature type="compositionally biased region" description="Basic and acidic residues" evidence="9">
    <location>
        <begin position="532"/>
        <end position="553"/>
    </location>
</feature>
<feature type="compositionally biased region" description="Low complexity" evidence="9">
    <location>
        <begin position="519"/>
        <end position="531"/>
    </location>
</feature>
<dbReference type="EMBL" id="CAJMWW010000068">
    <property type="protein sequence ID" value="CAE6414076.1"/>
    <property type="molecule type" value="Genomic_DNA"/>
</dbReference>
<dbReference type="Gene3D" id="3.40.50.300">
    <property type="entry name" value="P-loop containing nucleotide triphosphate hydrolases"/>
    <property type="match status" value="2"/>
</dbReference>
<dbReference type="InterPro" id="IPR011527">
    <property type="entry name" value="ABC1_TM_dom"/>
</dbReference>
<evidence type="ECO:0000256" key="5">
    <source>
        <dbReference type="ARBA" id="ARBA00022741"/>
    </source>
</evidence>
<protein>
    <recommendedName>
        <fullName evidence="15">Multidrug resistance-associated ABC transporter</fullName>
    </recommendedName>
</protein>
<feature type="region of interest" description="Disordered" evidence="9">
    <location>
        <begin position="503"/>
        <end position="584"/>
    </location>
</feature>
<comment type="caution">
    <text evidence="13">The sequence shown here is derived from an EMBL/GenBank/DDBJ whole genome shotgun (WGS) entry which is preliminary data.</text>
</comment>
<reference evidence="13" key="1">
    <citation type="submission" date="2021-01" db="EMBL/GenBank/DDBJ databases">
        <authorList>
            <person name="Kaushik A."/>
        </authorList>
    </citation>
    <scope>NUCLEOTIDE SEQUENCE</scope>
    <source>
        <strain evidence="13">AG3-T5</strain>
    </source>
</reference>
<dbReference type="CDD" id="cd18597">
    <property type="entry name" value="ABC_6TM_YOR1_D1_like"/>
    <property type="match status" value="1"/>
</dbReference>
<feature type="transmembrane region" description="Helical" evidence="10">
    <location>
        <begin position="980"/>
        <end position="1008"/>
    </location>
</feature>
<feature type="domain" description="ABC transmembrane type-1" evidence="12">
    <location>
        <begin position="860"/>
        <end position="1135"/>
    </location>
</feature>
<dbReference type="FunFam" id="3.40.50.300:FF:000163">
    <property type="entry name" value="Multidrug resistance-associated protein member 4"/>
    <property type="match status" value="1"/>
</dbReference>
<dbReference type="CDD" id="cd03244">
    <property type="entry name" value="ABCC_MRP_domain2"/>
    <property type="match status" value="1"/>
</dbReference>
<evidence type="ECO:0000256" key="8">
    <source>
        <dbReference type="ARBA" id="ARBA00023136"/>
    </source>
</evidence>
<dbReference type="PROSITE" id="PS50893">
    <property type="entry name" value="ABC_TRANSPORTER_2"/>
    <property type="match status" value="2"/>
</dbReference>
<dbReference type="SMART" id="SM00382">
    <property type="entry name" value="AAA"/>
    <property type="match status" value="2"/>
</dbReference>
<dbReference type="InterPro" id="IPR027417">
    <property type="entry name" value="P-loop_NTPase"/>
</dbReference>
<evidence type="ECO:0000256" key="4">
    <source>
        <dbReference type="ARBA" id="ARBA00022692"/>
    </source>
</evidence>
<keyword evidence="4 10" id="KW-0812">Transmembrane</keyword>
<dbReference type="SUPFAM" id="SSF90123">
    <property type="entry name" value="ABC transporter transmembrane region"/>
    <property type="match status" value="2"/>
</dbReference>
<feature type="transmembrane region" description="Helical" evidence="10">
    <location>
        <begin position="400"/>
        <end position="427"/>
    </location>
</feature>
<organism evidence="13 14">
    <name type="scientific">Rhizoctonia solani</name>
    <dbReference type="NCBI Taxonomy" id="456999"/>
    <lineage>
        <taxon>Eukaryota</taxon>
        <taxon>Fungi</taxon>
        <taxon>Dikarya</taxon>
        <taxon>Basidiomycota</taxon>
        <taxon>Agaricomycotina</taxon>
        <taxon>Agaricomycetes</taxon>
        <taxon>Cantharellales</taxon>
        <taxon>Ceratobasidiaceae</taxon>
        <taxon>Rhizoctonia</taxon>
    </lineage>
</organism>
<evidence type="ECO:0000256" key="2">
    <source>
        <dbReference type="ARBA" id="ARBA00009726"/>
    </source>
</evidence>
<evidence type="ECO:0000313" key="14">
    <source>
        <dbReference type="Proteomes" id="UP000663841"/>
    </source>
</evidence>
<evidence type="ECO:0000313" key="13">
    <source>
        <dbReference type="EMBL" id="CAE6414076.1"/>
    </source>
</evidence>
<evidence type="ECO:0000256" key="7">
    <source>
        <dbReference type="ARBA" id="ARBA00022989"/>
    </source>
</evidence>